<evidence type="ECO:0000256" key="1">
    <source>
        <dbReference type="ARBA" id="ARBA00002591"/>
    </source>
</evidence>
<dbReference type="Pfam" id="PF02119">
    <property type="entry name" value="FlgI"/>
    <property type="match status" value="2"/>
</dbReference>
<feature type="signal peptide" evidence="8">
    <location>
        <begin position="1"/>
        <end position="32"/>
    </location>
</feature>
<evidence type="ECO:0000256" key="5">
    <source>
        <dbReference type="ARBA" id="ARBA00022764"/>
    </source>
</evidence>
<keyword evidence="4 8" id="KW-0732">Signal</keyword>
<evidence type="ECO:0000256" key="4">
    <source>
        <dbReference type="ARBA" id="ARBA00022729"/>
    </source>
</evidence>
<name>A0ABV7V981_9PROT</name>
<comment type="subcellular location">
    <subcellularLocation>
        <location evidence="2 8">Bacterial flagellum basal body</location>
    </subcellularLocation>
</comment>
<dbReference type="PANTHER" id="PTHR30381">
    <property type="entry name" value="FLAGELLAR P-RING PERIPLASMIC PROTEIN FLGI"/>
    <property type="match status" value="1"/>
</dbReference>
<comment type="subunit">
    <text evidence="8">The basal body constitutes a major portion of the flagellar organelle and consists of four rings (L,P,S, and M) mounted on a central rod.</text>
</comment>
<proteinExistence type="inferred from homology"/>
<keyword evidence="9" id="KW-0282">Flagellum</keyword>
<dbReference type="HAMAP" id="MF_00416">
    <property type="entry name" value="FlgI"/>
    <property type="match status" value="1"/>
</dbReference>
<dbReference type="PRINTS" id="PR01010">
    <property type="entry name" value="FLGPRINGFLGI"/>
</dbReference>
<reference evidence="10" key="1">
    <citation type="journal article" date="2019" name="Int. J. Syst. Evol. Microbiol.">
        <title>The Global Catalogue of Microorganisms (GCM) 10K type strain sequencing project: providing services to taxonomists for standard genome sequencing and annotation.</title>
        <authorList>
            <consortium name="The Broad Institute Genomics Platform"/>
            <consortium name="The Broad Institute Genome Sequencing Center for Infectious Disease"/>
            <person name="Wu L."/>
            <person name="Ma J."/>
        </authorList>
    </citation>
    <scope>NUCLEOTIDE SEQUENCE [LARGE SCALE GENOMIC DNA]</scope>
    <source>
        <strain evidence="10">KCTC 42182</strain>
    </source>
</reference>
<comment type="function">
    <text evidence="1 8">Assembles around the rod to form the L-ring and probably protects the motor/basal body from shearing forces during rotation.</text>
</comment>
<keyword evidence="9" id="KW-0969">Cilium</keyword>
<evidence type="ECO:0000256" key="7">
    <source>
        <dbReference type="ARBA" id="ARBA00032344"/>
    </source>
</evidence>
<evidence type="ECO:0000256" key="8">
    <source>
        <dbReference type="HAMAP-Rule" id="MF_00416"/>
    </source>
</evidence>
<dbReference type="PANTHER" id="PTHR30381:SF0">
    <property type="entry name" value="FLAGELLAR P-RING PROTEIN"/>
    <property type="match status" value="1"/>
</dbReference>
<evidence type="ECO:0000256" key="6">
    <source>
        <dbReference type="ARBA" id="ARBA00023143"/>
    </source>
</evidence>
<evidence type="ECO:0000313" key="10">
    <source>
        <dbReference type="Proteomes" id="UP001595711"/>
    </source>
</evidence>
<feature type="chain" id="PRO_5044931389" description="Flagellar P-ring protein" evidence="8">
    <location>
        <begin position="33"/>
        <end position="440"/>
    </location>
</feature>
<keyword evidence="6 8" id="KW-0975">Bacterial flagellum</keyword>
<organism evidence="9 10">
    <name type="scientific">Ferrovibrio xuzhouensis</name>
    <dbReference type="NCBI Taxonomy" id="1576914"/>
    <lineage>
        <taxon>Bacteria</taxon>
        <taxon>Pseudomonadati</taxon>
        <taxon>Pseudomonadota</taxon>
        <taxon>Alphaproteobacteria</taxon>
        <taxon>Rhodospirillales</taxon>
        <taxon>Rhodospirillaceae</taxon>
        <taxon>Ferrovibrio</taxon>
    </lineage>
</organism>
<keyword evidence="10" id="KW-1185">Reference proteome</keyword>
<protein>
    <recommendedName>
        <fullName evidence="3 8">Flagellar P-ring protein</fullName>
    </recommendedName>
    <alternativeName>
        <fullName evidence="7 8">Basal body P-ring protein</fullName>
    </alternativeName>
</protein>
<dbReference type="Proteomes" id="UP001595711">
    <property type="component" value="Unassembled WGS sequence"/>
</dbReference>
<sequence length="440" mass="45305" precursor="true">MTRFIRPLITGPAAALLAAATVLIGLAGPAQAGSRIKDIADFEGIRDNMLVGYGLVVGLDGTGDSLTNAPFTKQSLQAMLERFGVNIRDAGTYRTNNLAAVMVTATLPAFARQGSRIDISVSTMGDAKSLQGGTLLVTPLLGADGEVYGVGQGAVAISGFKAQGAAATVTRGVPTSGRIANGAIVEREVGFDLASLPVLRLALRNPDLTTARRISQAISTLAGVPTARALDPTTVNVDIPPRWHNDVIGFMTEIEQLQVEPDQMARVVIDERSGTIVMGPNVRIDTVAIAQGSLTVRITETPQVSQPLPFSPGATAIPGIAGTSASTGTVQVPRIGPDGQPVKDASGNFVFDTITQAVPGTGTPTVAGGAAGGASTVVVPRTDIQVDDQSNRRLGILPRGVSLRELVDGLNALGVGPRDMITILQAIKAAGAMQAELQVM</sequence>
<gene>
    <name evidence="8" type="primary">flgI</name>
    <name evidence="9" type="ORF">ACFOOQ_00235</name>
</gene>
<comment type="similarity">
    <text evidence="8">Belongs to the FlgI family.</text>
</comment>
<comment type="caution">
    <text evidence="9">The sequence shown here is derived from an EMBL/GenBank/DDBJ whole genome shotgun (WGS) entry which is preliminary data.</text>
</comment>
<accession>A0ABV7V981</accession>
<dbReference type="InterPro" id="IPR001782">
    <property type="entry name" value="Flag_FlgI"/>
</dbReference>
<evidence type="ECO:0000256" key="3">
    <source>
        <dbReference type="ARBA" id="ARBA00019515"/>
    </source>
</evidence>
<dbReference type="EMBL" id="JBHRYJ010000001">
    <property type="protein sequence ID" value="MFC3673950.1"/>
    <property type="molecule type" value="Genomic_DNA"/>
</dbReference>
<keyword evidence="9" id="KW-0966">Cell projection</keyword>
<dbReference type="NCBIfam" id="NF003676">
    <property type="entry name" value="PRK05303.1"/>
    <property type="match status" value="1"/>
</dbReference>
<dbReference type="RefSeq" id="WP_379725274.1">
    <property type="nucleotide sequence ID" value="NZ_JBHRYJ010000001.1"/>
</dbReference>
<keyword evidence="5" id="KW-0574">Periplasm</keyword>
<evidence type="ECO:0000313" key="9">
    <source>
        <dbReference type="EMBL" id="MFC3673950.1"/>
    </source>
</evidence>
<evidence type="ECO:0000256" key="2">
    <source>
        <dbReference type="ARBA" id="ARBA00004117"/>
    </source>
</evidence>